<sequence>MLATTLGILFDPEADYDEKKEIFKMDGKIIETKNITESATAREEGEWLTVLTTASFIL</sequence>
<dbReference type="EMBL" id="LAZR01009589">
    <property type="protein sequence ID" value="KKM71702.1"/>
    <property type="molecule type" value="Genomic_DNA"/>
</dbReference>
<comment type="caution">
    <text evidence="1">The sequence shown here is derived from an EMBL/GenBank/DDBJ whole genome shotgun (WGS) entry which is preliminary data.</text>
</comment>
<name>A0A0F9MR44_9ZZZZ</name>
<organism evidence="1">
    <name type="scientific">marine sediment metagenome</name>
    <dbReference type="NCBI Taxonomy" id="412755"/>
    <lineage>
        <taxon>unclassified sequences</taxon>
        <taxon>metagenomes</taxon>
        <taxon>ecological metagenomes</taxon>
    </lineage>
</organism>
<reference evidence="1" key="1">
    <citation type="journal article" date="2015" name="Nature">
        <title>Complex archaea that bridge the gap between prokaryotes and eukaryotes.</title>
        <authorList>
            <person name="Spang A."/>
            <person name="Saw J.H."/>
            <person name="Jorgensen S.L."/>
            <person name="Zaremba-Niedzwiedzka K."/>
            <person name="Martijn J."/>
            <person name="Lind A.E."/>
            <person name="van Eijk R."/>
            <person name="Schleper C."/>
            <person name="Guy L."/>
            <person name="Ettema T.J."/>
        </authorList>
    </citation>
    <scope>NUCLEOTIDE SEQUENCE</scope>
</reference>
<protein>
    <submittedName>
        <fullName evidence="1">Uncharacterized protein</fullName>
    </submittedName>
</protein>
<evidence type="ECO:0000313" key="1">
    <source>
        <dbReference type="EMBL" id="KKM71702.1"/>
    </source>
</evidence>
<gene>
    <name evidence="1" type="ORF">LCGC14_1427960</name>
</gene>
<proteinExistence type="predicted"/>
<accession>A0A0F9MR44</accession>
<dbReference type="AlphaFoldDB" id="A0A0F9MR44"/>